<reference evidence="2" key="1">
    <citation type="submission" date="2020-05" db="UniProtKB">
        <authorList>
            <consortium name="EnsemblMetazoa"/>
        </authorList>
    </citation>
    <scope>IDENTIFICATION</scope>
    <source>
        <strain evidence="2">BB02</strain>
    </source>
</reference>
<gene>
    <name evidence="2" type="primary">106072434</name>
</gene>
<dbReference type="KEGG" id="bgt:106072434"/>
<organism evidence="2 3">
    <name type="scientific">Biomphalaria glabrata</name>
    <name type="common">Bloodfluke planorb</name>
    <name type="synonym">Freshwater snail</name>
    <dbReference type="NCBI Taxonomy" id="6526"/>
    <lineage>
        <taxon>Eukaryota</taxon>
        <taxon>Metazoa</taxon>
        <taxon>Spiralia</taxon>
        <taxon>Lophotrochozoa</taxon>
        <taxon>Mollusca</taxon>
        <taxon>Gastropoda</taxon>
        <taxon>Heterobranchia</taxon>
        <taxon>Euthyneura</taxon>
        <taxon>Panpulmonata</taxon>
        <taxon>Hygrophila</taxon>
        <taxon>Lymnaeoidea</taxon>
        <taxon>Planorbidae</taxon>
        <taxon>Biomphalaria</taxon>
    </lineage>
</organism>
<evidence type="ECO:0000313" key="3">
    <source>
        <dbReference type="Proteomes" id="UP000076420"/>
    </source>
</evidence>
<protein>
    <recommendedName>
        <fullName evidence="4">Peptidase A2 domain-containing protein</fullName>
    </recommendedName>
</protein>
<dbReference type="InterPro" id="IPR050951">
    <property type="entry name" value="Retrovirus_Pol_polyprotein"/>
</dbReference>
<dbReference type="STRING" id="6526.A0A2C9LZR7"/>
<dbReference type="AlphaFoldDB" id="A0A2C9LZR7"/>
<feature type="coiled-coil region" evidence="1">
    <location>
        <begin position="125"/>
        <end position="152"/>
    </location>
</feature>
<keyword evidence="1" id="KW-0175">Coiled coil</keyword>
<proteinExistence type="predicted"/>
<sequence length="177" mass="20034">MKIDTGAQANVISESTWNTSSNASSPNARRGVVSVKFKVGDLEVKDDLYVIKKSINPILGLKTSIALKLIEAKRNVEVHDVKQQNKVPQVLMKKYKRKFEGLGTYKMKYHIKLTSDAKPVIQCARRVSTSLYEELKRKLAQLQQDGVITEVDEPTEWVYNLVKAKKKDNSLRLCLDA</sequence>
<dbReference type="PANTHER" id="PTHR37984:SF7">
    <property type="entry name" value="INTEGRASE CATALYTIC DOMAIN-CONTAINING PROTEIN"/>
    <property type="match status" value="1"/>
</dbReference>
<accession>A0A2C9LZR7</accession>
<evidence type="ECO:0000256" key="1">
    <source>
        <dbReference type="SAM" id="Coils"/>
    </source>
</evidence>
<dbReference type="SUPFAM" id="SSF56672">
    <property type="entry name" value="DNA/RNA polymerases"/>
    <property type="match status" value="1"/>
</dbReference>
<dbReference type="Gene3D" id="3.10.10.10">
    <property type="entry name" value="HIV Type 1 Reverse Transcriptase, subunit A, domain 1"/>
    <property type="match status" value="1"/>
</dbReference>
<dbReference type="InterPro" id="IPR043502">
    <property type="entry name" value="DNA/RNA_pol_sf"/>
</dbReference>
<dbReference type="Proteomes" id="UP000076420">
    <property type="component" value="Unassembled WGS sequence"/>
</dbReference>
<evidence type="ECO:0000313" key="2">
    <source>
        <dbReference type="EnsemblMetazoa" id="BGLB036876-PA"/>
    </source>
</evidence>
<dbReference type="PANTHER" id="PTHR37984">
    <property type="entry name" value="PROTEIN CBG26694"/>
    <property type="match status" value="1"/>
</dbReference>
<dbReference type="VEuPathDB" id="VectorBase:BGLAX_036013"/>
<dbReference type="EnsemblMetazoa" id="BGLB036876-RA">
    <property type="protein sequence ID" value="BGLB036876-PA"/>
    <property type="gene ID" value="BGLB036876"/>
</dbReference>
<dbReference type="VEuPathDB" id="VectorBase:BGLB036876"/>
<name>A0A2C9LZR7_BIOGL</name>
<evidence type="ECO:0008006" key="4">
    <source>
        <dbReference type="Google" id="ProtNLM"/>
    </source>
</evidence>